<evidence type="ECO:0000313" key="5">
    <source>
        <dbReference type="Proteomes" id="UP000426027"/>
    </source>
</evidence>
<feature type="region of interest" description="Disordered" evidence="2">
    <location>
        <begin position="245"/>
        <end position="323"/>
    </location>
</feature>
<organism evidence="4 5">
    <name type="scientific">Phnomibacter ginsenosidimutans</name>
    <dbReference type="NCBI Taxonomy" id="2676868"/>
    <lineage>
        <taxon>Bacteria</taxon>
        <taxon>Pseudomonadati</taxon>
        <taxon>Bacteroidota</taxon>
        <taxon>Chitinophagia</taxon>
        <taxon>Chitinophagales</taxon>
        <taxon>Chitinophagaceae</taxon>
        <taxon>Phnomibacter</taxon>
    </lineage>
</organism>
<keyword evidence="1" id="KW-0175">Coiled coil</keyword>
<evidence type="ECO:0000313" key="4">
    <source>
        <dbReference type="EMBL" id="QGW28251.1"/>
    </source>
</evidence>
<evidence type="ECO:0008006" key="6">
    <source>
        <dbReference type="Google" id="ProtNLM"/>
    </source>
</evidence>
<sequence length="345" mass="39563">MLRMITFCLLLVSFSAVAQQQSKEELQRKTQQLLKEIEDVKQDLAEAQKNKKQSLGVLRGIEKKINIRNQVIQNIKGEVYYVEKDIIKTYREIDTLKQELATLKDQYAQSVVYAYKNRSNYDFLNFLFSAGSFADALKRVSYLKTYRSYRAQKAGDIVRTQKLLEEKIASLTGKRLEKTKALDLEGKQKAELEIEKKEKDKVVAQYSSQEKQLRNMLANREKERKQLQNAIAAVIKREKDEALRKEREEAARKKAEAAKNNTNAGTGNTNATASKPANGTKPNTPTATTPIKKRDASVLENTPEGLIRSQQFEENRGKPALAGRKMRGDAQIWHQYDSRFWFSPH</sequence>
<dbReference type="Proteomes" id="UP000426027">
    <property type="component" value="Chromosome"/>
</dbReference>
<feature type="coiled-coil region" evidence="1">
    <location>
        <begin position="16"/>
        <end position="57"/>
    </location>
</feature>
<evidence type="ECO:0000256" key="1">
    <source>
        <dbReference type="SAM" id="Coils"/>
    </source>
</evidence>
<feature type="signal peptide" evidence="3">
    <location>
        <begin position="1"/>
        <end position="18"/>
    </location>
</feature>
<proteinExistence type="predicted"/>
<accession>A0A6I6H0P4</accession>
<gene>
    <name evidence="4" type="ORF">GLV81_09205</name>
</gene>
<dbReference type="KEGG" id="fls:GLV81_09205"/>
<feature type="compositionally biased region" description="Basic and acidic residues" evidence="2">
    <location>
        <begin position="245"/>
        <end position="257"/>
    </location>
</feature>
<keyword evidence="5" id="KW-1185">Reference proteome</keyword>
<feature type="compositionally biased region" description="Polar residues" evidence="2">
    <location>
        <begin position="275"/>
        <end position="289"/>
    </location>
</feature>
<reference evidence="4 5" key="1">
    <citation type="submission" date="2019-11" db="EMBL/GenBank/DDBJ databases">
        <authorList>
            <person name="Im W.T."/>
        </authorList>
    </citation>
    <scope>NUCLEOTIDE SEQUENCE [LARGE SCALE GENOMIC DNA]</scope>
    <source>
        <strain evidence="4 5">SB-02</strain>
    </source>
</reference>
<keyword evidence="3" id="KW-0732">Signal</keyword>
<protein>
    <recommendedName>
        <fullName evidence="6">Peptidase M23</fullName>
    </recommendedName>
</protein>
<feature type="chain" id="PRO_5026090687" description="Peptidase M23" evidence="3">
    <location>
        <begin position="19"/>
        <end position="345"/>
    </location>
</feature>
<feature type="compositionally biased region" description="Low complexity" evidence="2">
    <location>
        <begin position="258"/>
        <end position="273"/>
    </location>
</feature>
<evidence type="ECO:0000256" key="3">
    <source>
        <dbReference type="SAM" id="SignalP"/>
    </source>
</evidence>
<dbReference type="RefSeq" id="WP_157478608.1">
    <property type="nucleotide sequence ID" value="NZ_CP046566.1"/>
</dbReference>
<name>A0A6I6H0P4_9BACT</name>
<dbReference type="EMBL" id="CP046566">
    <property type="protein sequence ID" value="QGW28251.1"/>
    <property type="molecule type" value="Genomic_DNA"/>
</dbReference>
<dbReference type="AlphaFoldDB" id="A0A6I6H0P4"/>
<evidence type="ECO:0000256" key="2">
    <source>
        <dbReference type="SAM" id="MobiDB-lite"/>
    </source>
</evidence>
<dbReference type="Gene3D" id="6.10.250.3150">
    <property type="match status" value="1"/>
</dbReference>